<dbReference type="AlphaFoldDB" id="A0AAD9V0N3"/>
<proteinExistence type="predicted"/>
<name>A0AAD9V0N3_ACRCE</name>
<feature type="non-terminal residue" evidence="1">
    <location>
        <position position="174"/>
    </location>
</feature>
<gene>
    <name evidence="1" type="ORF">P5673_021685</name>
</gene>
<evidence type="ECO:0000313" key="1">
    <source>
        <dbReference type="EMBL" id="KAK2556445.1"/>
    </source>
</evidence>
<accession>A0AAD9V0N3</accession>
<keyword evidence="2" id="KW-1185">Reference proteome</keyword>
<sequence length="174" mass="20136">MNRFIDDIGTSLLCLNPPEDLDAHCHLCLTSMHRYNLNPSLSDPALLGLTMTSRMVNVKRGKPNGIEDSDLSLFKSKRNRMLVLINNSRQEYYSNLVAENCHDQAKLFRVRTITVHYYDALLNLNLREPWGIAHFPQPRPPYGIRYHSQLGMLICLSSHLRRNLRPIYSPEFIT</sequence>
<dbReference type="Proteomes" id="UP001249851">
    <property type="component" value="Unassembled WGS sequence"/>
</dbReference>
<evidence type="ECO:0000313" key="2">
    <source>
        <dbReference type="Proteomes" id="UP001249851"/>
    </source>
</evidence>
<dbReference type="EMBL" id="JARQWQ010000056">
    <property type="protein sequence ID" value="KAK2556445.1"/>
    <property type="molecule type" value="Genomic_DNA"/>
</dbReference>
<reference evidence="1" key="1">
    <citation type="journal article" date="2023" name="G3 (Bethesda)">
        <title>Whole genome assembly and annotation of the endangered Caribbean coral Acropora cervicornis.</title>
        <authorList>
            <person name="Selwyn J.D."/>
            <person name="Vollmer S.V."/>
        </authorList>
    </citation>
    <scope>NUCLEOTIDE SEQUENCE</scope>
    <source>
        <strain evidence="1">K2</strain>
    </source>
</reference>
<comment type="caution">
    <text evidence="1">The sequence shown here is derived from an EMBL/GenBank/DDBJ whole genome shotgun (WGS) entry which is preliminary data.</text>
</comment>
<organism evidence="1 2">
    <name type="scientific">Acropora cervicornis</name>
    <name type="common">Staghorn coral</name>
    <dbReference type="NCBI Taxonomy" id="6130"/>
    <lineage>
        <taxon>Eukaryota</taxon>
        <taxon>Metazoa</taxon>
        <taxon>Cnidaria</taxon>
        <taxon>Anthozoa</taxon>
        <taxon>Hexacorallia</taxon>
        <taxon>Scleractinia</taxon>
        <taxon>Astrocoeniina</taxon>
        <taxon>Acroporidae</taxon>
        <taxon>Acropora</taxon>
    </lineage>
</organism>
<reference evidence="1" key="2">
    <citation type="journal article" date="2023" name="Science">
        <title>Genomic signatures of disease resistance in endangered staghorn corals.</title>
        <authorList>
            <person name="Vollmer S.V."/>
            <person name="Selwyn J.D."/>
            <person name="Despard B.A."/>
            <person name="Roesel C.L."/>
        </authorList>
    </citation>
    <scope>NUCLEOTIDE SEQUENCE</scope>
    <source>
        <strain evidence="1">K2</strain>
    </source>
</reference>
<protein>
    <submittedName>
        <fullName evidence="1">Uncharacterized protein</fullName>
    </submittedName>
</protein>